<keyword evidence="2" id="KW-1185">Reference proteome</keyword>
<accession>A1T3K5</accession>
<dbReference type="KEGG" id="mva:Mvan_0917"/>
<evidence type="ECO:0008006" key="3">
    <source>
        <dbReference type="Google" id="ProtNLM"/>
    </source>
</evidence>
<sequence>MRTYSMTASASAHRPYGVAIAALVIPVVATALVVPHAHADNNRLNRSVVQMVSVVQYRAGCHNHLKINPQLQLAAQWHTLDVLNNPVLLGDTGTDGSGPQDRANAAGFRGKVEETVAVHPALAISGLELINAWYHDADLLGVMRNCANTEIGVWSENRIDRTVVVAVYGQPQ</sequence>
<organism evidence="1 2">
    <name type="scientific">Mycolicibacterium vanbaalenii (strain DSM 7251 / JCM 13017 / BCRC 16820 / KCTC 9966 / NRRL B-24157 / PYR-1)</name>
    <name type="common">Mycobacterium vanbaalenii</name>
    <dbReference type="NCBI Taxonomy" id="350058"/>
    <lineage>
        <taxon>Bacteria</taxon>
        <taxon>Bacillati</taxon>
        <taxon>Actinomycetota</taxon>
        <taxon>Actinomycetes</taxon>
        <taxon>Mycobacteriales</taxon>
        <taxon>Mycobacteriaceae</taxon>
        <taxon>Mycolicibacterium</taxon>
    </lineage>
</organism>
<dbReference type="PANTHER" id="PTHR31157">
    <property type="entry name" value="SCP DOMAIN-CONTAINING PROTEIN"/>
    <property type="match status" value="1"/>
</dbReference>
<gene>
    <name evidence="1" type="ordered locus">Mvan_0917</name>
</gene>
<dbReference type="AlphaFoldDB" id="A1T3K5"/>
<dbReference type="PANTHER" id="PTHR31157:SF1">
    <property type="entry name" value="SCP DOMAIN-CONTAINING PROTEIN"/>
    <property type="match status" value="1"/>
</dbReference>
<dbReference type="EMBL" id="CP000511">
    <property type="protein sequence ID" value="ABM11755.1"/>
    <property type="molecule type" value="Genomic_DNA"/>
</dbReference>
<protein>
    <recommendedName>
        <fullName evidence="3">SCP domain-containing protein</fullName>
    </recommendedName>
</protein>
<name>A1T3K5_MYCVP</name>
<dbReference type="Gene3D" id="3.40.33.10">
    <property type="entry name" value="CAP"/>
    <property type="match status" value="1"/>
</dbReference>
<dbReference type="STRING" id="350058.Mvan_0917"/>
<evidence type="ECO:0000313" key="1">
    <source>
        <dbReference type="EMBL" id="ABM11755.1"/>
    </source>
</evidence>
<dbReference type="CDD" id="cd05379">
    <property type="entry name" value="CAP_bacterial"/>
    <property type="match status" value="1"/>
</dbReference>
<proteinExistence type="predicted"/>
<reference evidence="1" key="1">
    <citation type="submission" date="2006-12" db="EMBL/GenBank/DDBJ databases">
        <title>Complete sequence of Mycobacterium vanbaalenii PYR-1.</title>
        <authorList>
            <consortium name="US DOE Joint Genome Institute"/>
            <person name="Copeland A."/>
            <person name="Lucas S."/>
            <person name="Lapidus A."/>
            <person name="Barry K."/>
            <person name="Detter J.C."/>
            <person name="Glavina del Rio T."/>
            <person name="Hammon N."/>
            <person name="Israni S."/>
            <person name="Dalin E."/>
            <person name="Tice H."/>
            <person name="Pitluck S."/>
            <person name="Singan V."/>
            <person name="Schmutz J."/>
            <person name="Larimer F."/>
            <person name="Land M."/>
            <person name="Hauser L."/>
            <person name="Kyrpides N."/>
            <person name="Anderson I.J."/>
            <person name="Miller C."/>
            <person name="Richardson P."/>
        </authorList>
    </citation>
    <scope>NUCLEOTIDE SEQUENCE [LARGE SCALE GENOMIC DNA]</scope>
    <source>
        <strain evidence="1">PYR-1</strain>
    </source>
</reference>
<dbReference type="Proteomes" id="UP000009159">
    <property type="component" value="Chromosome"/>
</dbReference>
<dbReference type="HOGENOM" id="CLU_108889_0_0_11"/>
<evidence type="ECO:0000313" key="2">
    <source>
        <dbReference type="Proteomes" id="UP000009159"/>
    </source>
</evidence>
<dbReference type="eggNOG" id="COG2340">
    <property type="taxonomic scope" value="Bacteria"/>
</dbReference>
<dbReference type="InterPro" id="IPR035940">
    <property type="entry name" value="CAP_sf"/>
</dbReference>